<gene>
    <name evidence="3" type="ORF">BV898_03382</name>
</gene>
<evidence type="ECO:0000256" key="1">
    <source>
        <dbReference type="SAM" id="MobiDB-lite"/>
    </source>
</evidence>
<feature type="chain" id="PRO_5012325515" evidence="2">
    <location>
        <begin position="27"/>
        <end position="139"/>
    </location>
</feature>
<organism evidence="3 4">
    <name type="scientific">Hypsibius exemplaris</name>
    <name type="common">Freshwater tardigrade</name>
    <dbReference type="NCBI Taxonomy" id="2072580"/>
    <lineage>
        <taxon>Eukaryota</taxon>
        <taxon>Metazoa</taxon>
        <taxon>Ecdysozoa</taxon>
        <taxon>Tardigrada</taxon>
        <taxon>Eutardigrada</taxon>
        <taxon>Parachela</taxon>
        <taxon>Hypsibioidea</taxon>
        <taxon>Hypsibiidae</taxon>
        <taxon>Hypsibius</taxon>
    </lineage>
</organism>
<feature type="compositionally biased region" description="Basic and acidic residues" evidence="1">
    <location>
        <begin position="92"/>
        <end position="106"/>
    </location>
</feature>
<reference evidence="4" key="1">
    <citation type="submission" date="2017-01" db="EMBL/GenBank/DDBJ databases">
        <title>Comparative genomics of anhydrobiosis in the tardigrade Hypsibius dujardini.</title>
        <authorList>
            <person name="Yoshida Y."/>
            <person name="Koutsovoulos G."/>
            <person name="Laetsch D."/>
            <person name="Stevens L."/>
            <person name="Kumar S."/>
            <person name="Horikawa D."/>
            <person name="Ishino K."/>
            <person name="Komine S."/>
            <person name="Tomita M."/>
            <person name="Blaxter M."/>
            <person name="Arakawa K."/>
        </authorList>
    </citation>
    <scope>NUCLEOTIDE SEQUENCE [LARGE SCALE GENOMIC DNA]</scope>
    <source>
        <strain evidence="4">Z151</strain>
    </source>
</reference>
<feature type="region of interest" description="Disordered" evidence="1">
    <location>
        <begin position="76"/>
        <end position="139"/>
    </location>
</feature>
<dbReference type="AlphaFoldDB" id="A0A1W0X4W4"/>
<comment type="caution">
    <text evidence="3">The sequence shown here is derived from an EMBL/GenBank/DDBJ whole genome shotgun (WGS) entry which is preliminary data.</text>
</comment>
<name>A0A1W0X4W4_HYPEX</name>
<proteinExistence type="predicted"/>
<dbReference type="EMBL" id="MTYJ01000016">
    <property type="protein sequence ID" value="OQV22556.1"/>
    <property type="molecule type" value="Genomic_DNA"/>
</dbReference>
<dbReference type="Proteomes" id="UP000192578">
    <property type="component" value="Unassembled WGS sequence"/>
</dbReference>
<evidence type="ECO:0000313" key="3">
    <source>
        <dbReference type="EMBL" id="OQV22556.1"/>
    </source>
</evidence>
<evidence type="ECO:0000313" key="4">
    <source>
        <dbReference type="Proteomes" id="UP000192578"/>
    </source>
</evidence>
<keyword evidence="2" id="KW-0732">Signal</keyword>
<feature type="signal peptide" evidence="2">
    <location>
        <begin position="1"/>
        <end position="26"/>
    </location>
</feature>
<protein>
    <submittedName>
        <fullName evidence="3">Uncharacterized protein</fullName>
    </submittedName>
</protein>
<sequence>METQASASKGVAGSLMFLCLILAASAFSPVYGIRMGVTGSFLRGMRTYGSARNNINYWVMGTPVIRMPHRPISPAAAQRSLSSWVSPYSGGEADKSKRERDPDYAARDNAGTEYLGKRSSGGDGWQGHFLPSTPSSRKE</sequence>
<evidence type="ECO:0000256" key="2">
    <source>
        <dbReference type="SAM" id="SignalP"/>
    </source>
</evidence>
<accession>A0A1W0X4W4</accession>
<keyword evidence="4" id="KW-1185">Reference proteome</keyword>